<dbReference type="GO" id="GO:0004842">
    <property type="term" value="F:ubiquitin-protein transferase activity"/>
    <property type="evidence" value="ECO:0007669"/>
    <property type="project" value="InterPro"/>
</dbReference>
<evidence type="ECO:0000259" key="4">
    <source>
        <dbReference type="PROSITE" id="PS50237"/>
    </source>
</evidence>
<feature type="active site" description="Glycyl thioester intermediate" evidence="3">
    <location>
        <position position="161"/>
    </location>
</feature>
<dbReference type="PROSITE" id="PS50237">
    <property type="entry name" value="HECT"/>
    <property type="match status" value="1"/>
</dbReference>
<evidence type="ECO:0000313" key="5">
    <source>
        <dbReference type="EMBL" id="KAF4114052.1"/>
    </source>
</evidence>
<dbReference type="InterPro" id="IPR035983">
    <property type="entry name" value="Hect_E3_ubiquitin_ligase"/>
</dbReference>
<evidence type="ECO:0000256" key="1">
    <source>
        <dbReference type="ARBA" id="ARBA00022679"/>
    </source>
</evidence>
<organism evidence="5 6">
    <name type="scientific">Onychostoma macrolepis</name>
    <dbReference type="NCBI Taxonomy" id="369639"/>
    <lineage>
        <taxon>Eukaryota</taxon>
        <taxon>Metazoa</taxon>
        <taxon>Chordata</taxon>
        <taxon>Craniata</taxon>
        <taxon>Vertebrata</taxon>
        <taxon>Euteleostomi</taxon>
        <taxon>Actinopterygii</taxon>
        <taxon>Neopterygii</taxon>
        <taxon>Teleostei</taxon>
        <taxon>Ostariophysi</taxon>
        <taxon>Cypriniformes</taxon>
        <taxon>Cyprinidae</taxon>
        <taxon>Acrossocheilinae</taxon>
        <taxon>Onychostoma</taxon>
    </lineage>
</organism>
<dbReference type="Proteomes" id="UP000579812">
    <property type="component" value="Unassembled WGS sequence"/>
</dbReference>
<evidence type="ECO:0000256" key="2">
    <source>
        <dbReference type="ARBA" id="ARBA00022786"/>
    </source>
</evidence>
<sequence length="193" mass="22048">MAHRILVQCRITFNDSCRHILSTLNPDLDIVETTIVRFVDGLGCLGLHAAMKTNSKHLRYLFLAKEDPLTAQDLIDVFSPHFAEQGSNRRHNEIRTYAWFRDFLLDVEGGEMQVDQSKNLTLQEVLAFASGLEELPPLGFKNQPIIEFMHTDRKFPEANTCDVVLRLPILRSYEEFCNLMCSGILQATEFGMT</sequence>
<protein>
    <recommendedName>
        <fullName evidence="4">HECT domain-containing protein</fullName>
    </recommendedName>
</protein>
<dbReference type="Pfam" id="PF00632">
    <property type="entry name" value="HECT"/>
    <property type="match status" value="1"/>
</dbReference>
<gene>
    <name evidence="5" type="ORF">G5714_004275</name>
</gene>
<evidence type="ECO:0000313" key="6">
    <source>
        <dbReference type="Proteomes" id="UP000579812"/>
    </source>
</evidence>
<dbReference type="Gene3D" id="3.30.2410.10">
    <property type="entry name" value="Hect, E3 ligase catalytic domain"/>
    <property type="match status" value="1"/>
</dbReference>
<comment type="caution">
    <text evidence="5">The sequence shown here is derived from an EMBL/GenBank/DDBJ whole genome shotgun (WGS) entry which is preliminary data.</text>
</comment>
<keyword evidence="1" id="KW-0808">Transferase</keyword>
<keyword evidence="6" id="KW-1185">Reference proteome</keyword>
<reference evidence="5 6" key="1">
    <citation type="submission" date="2020-04" db="EMBL/GenBank/DDBJ databases">
        <title>Chromosome-level genome assembly of a cyprinid fish Onychostoma macrolepis by integration of Nanopore Sequencing, Bionano and Hi-C technology.</title>
        <authorList>
            <person name="Wang D."/>
        </authorList>
    </citation>
    <scope>NUCLEOTIDE SEQUENCE [LARGE SCALE GENOMIC DNA]</scope>
    <source>
        <strain evidence="5">SWU-2019</strain>
        <tissue evidence="5">Muscle</tissue>
    </source>
</reference>
<proteinExistence type="predicted"/>
<accession>A0A7J6D4D8</accession>
<evidence type="ECO:0000256" key="3">
    <source>
        <dbReference type="PROSITE-ProRule" id="PRU00104"/>
    </source>
</evidence>
<dbReference type="AlphaFoldDB" id="A0A7J6D4D8"/>
<dbReference type="SUPFAM" id="SSF56204">
    <property type="entry name" value="Hect, E3 ligase catalytic domain"/>
    <property type="match status" value="1"/>
</dbReference>
<feature type="domain" description="HECT" evidence="4">
    <location>
        <begin position="123"/>
        <end position="193"/>
    </location>
</feature>
<dbReference type="EMBL" id="JAAMOB010000004">
    <property type="protein sequence ID" value="KAF4114052.1"/>
    <property type="molecule type" value="Genomic_DNA"/>
</dbReference>
<dbReference type="InterPro" id="IPR000569">
    <property type="entry name" value="HECT_dom"/>
</dbReference>
<name>A0A7J6D4D8_9TELE</name>
<keyword evidence="2 3" id="KW-0833">Ubl conjugation pathway</keyword>